<organism evidence="2 3">
    <name type="scientific">Thermothelomyces thermophilus (strain ATCC 42464 / BCRC 31852 / DSM 1799)</name>
    <name type="common">Sporotrichum thermophile</name>
    <dbReference type="NCBI Taxonomy" id="573729"/>
    <lineage>
        <taxon>Eukaryota</taxon>
        <taxon>Fungi</taxon>
        <taxon>Dikarya</taxon>
        <taxon>Ascomycota</taxon>
        <taxon>Pezizomycotina</taxon>
        <taxon>Sordariomycetes</taxon>
        <taxon>Sordariomycetidae</taxon>
        <taxon>Sordariales</taxon>
        <taxon>Chaetomiaceae</taxon>
        <taxon>Thermothelomyces</taxon>
    </lineage>
</organism>
<dbReference type="KEGG" id="mtm:MYCTH_2068188"/>
<dbReference type="eggNOG" id="ENOG502REH8">
    <property type="taxonomic scope" value="Eukaryota"/>
</dbReference>
<dbReference type="EMBL" id="CP003006">
    <property type="protein sequence ID" value="AEO59870.1"/>
    <property type="molecule type" value="Genomic_DNA"/>
</dbReference>
<evidence type="ECO:0000313" key="2">
    <source>
        <dbReference type="EMBL" id="AEO59870.1"/>
    </source>
</evidence>
<dbReference type="STRING" id="573729.G2QJW4"/>
<evidence type="ECO:0000313" key="3">
    <source>
        <dbReference type="Proteomes" id="UP000007322"/>
    </source>
</evidence>
<gene>
    <name evidence="2" type="ORF">MYCTH_2068188</name>
</gene>
<dbReference type="InParanoid" id="G2QJW4"/>
<dbReference type="VEuPathDB" id="FungiDB:MYCTH_2068188"/>
<dbReference type="Proteomes" id="UP000007322">
    <property type="component" value="Chromosome 5"/>
</dbReference>
<keyword evidence="3" id="KW-1185">Reference proteome</keyword>
<dbReference type="OrthoDB" id="3508621at2759"/>
<feature type="region of interest" description="Disordered" evidence="1">
    <location>
        <begin position="154"/>
        <end position="226"/>
    </location>
</feature>
<protein>
    <submittedName>
        <fullName evidence="2">Uncharacterized protein</fullName>
    </submittedName>
</protein>
<dbReference type="HOGENOM" id="CLU_027433_0_0_1"/>
<dbReference type="AlphaFoldDB" id="G2QJW4"/>
<accession>G2QJW4</accession>
<evidence type="ECO:0000256" key="1">
    <source>
        <dbReference type="SAM" id="MobiDB-lite"/>
    </source>
</evidence>
<feature type="region of interest" description="Disordered" evidence="1">
    <location>
        <begin position="447"/>
        <end position="467"/>
    </location>
</feature>
<dbReference type="RefSeq" id="XP_003665115.1">
    <property type="nucleotide sequence ID" value="XM_003665067.1"/>
</dbReference>
<dbReference type="GeneID" id="11507221"/>
<feature type="compositionally biased region" description="Polar residues" evidence="1">
    <location>
        <begin position="173"/>
        <end position="188"/>
    </location>
</feature>
<reference evidence="2 3" key="1">
    <citation type="journal article" date="2011" name="Nat. Biotechnol.">
        <title>Comparative genomic analysis of the thermophilic biomass-degrading fungi Myceliophthora thermophila and Thielavia terrestris.</title>
        <authorList>
            <person name="Berka R.M."/>
            <person name="Grigoriev I.V."/>
            <person name="Otillar R."/>
            <person name="Salamov A."/>
            <person name="Grimwood J."/>
            <person name="Reid I."/>
            <person name="Ishmael N."/>
            <person name="John T."/>
            <person name="Darmond C."/>
            <person name="Moisan M.-C."/>
            <person name="Henrissat B."/>
            <person name="Coutinho P.M."/>
            <person name="Lombard V."/>
            <person name="Natvig D.O."/>
            <person name="Lindquist E."/>
            <person name="Schmutz J."/>
            <person name="Lucas S."/>
            <person name="Harris P."/>
            <person name="Powlowski J."/>
            <person name="Bellemare A."/>
            <person name="Taylor D."/>
            <person name="Butler G."/>
            <person name="de Vries R.P."/>
            <person name="Allijn I.E."/>
            <person name="van den Brink J."/>
            <person name="Ushinsky S."/>
            <person name="Storms R."/>
            <person name="Powell A.J."/>
            <person name="Paulsen I.T."/>
            <person name="Elbourne L.D.H."/>
            <person name="Baker S.E."/>
            <person name="Magnuson J."/>
            <person name="LaBoissiere S."/>
            <person name="Clutterbuck A.J."/>
            <person name="Martinez D."/>
            <person name="Wogulis M."/>
            <person name="de Leon A.L."/>
            <person name="Rey M.W."/>
            <person name="Tsang A."/>
        </authorList>
    </citation>
    <scope>NUCLEOTIDE SEQUENCE [LARGE SCALE GENOMIC DNA]</scope>
    <source>
        <strain evidence="3">ATCC 42464 / BCRC 31852 / DSM 1799</strain>
    </source>
</reference>
<sequence>MATAKRHDVAKTINEWASAVREDEDIRDEVKRHGRLTQLAVSDCLFDKSGSDITHTEYLHLRTIWYRYNGTHIESFTRLFRDDKETGYKGFISHTADEWASRLMSQKLAPLDQYLHEFQRRQGDPEYLHPSPASGYFAMVRYWQVMAITHTKGDNEGRSKIFKPRIGSGPLVGTSSARPVTPPQQQEPQGADLPSQPSTSGIPPISATPAARSYPAARGTAENRPSADEAYVNTALLLLLQAVTQLFHKNFEPLHWVPPRMALHLKVPTANQETRKYDESVLLEARVDGYLCNGALEGGLSRPLAICEAKSAVRSSIQVPTERQEAAEMAAWICNSQSHVGLLQASASGRKRRLMISQTRDEIWIIIGEYGQAYEEYIRNAPLKAGMTTTRPPPLKHTRPDLLASNFEETLGSPAFLDQIEKMGVEGDIKGWKDPAVQAALSERAKARATQQASVGDNPKKPVQTPDLPKIDGFLVMHRFGPWKTFDKENMQVFVRRLLGLMIELHINESSHSHSASSGSSK</sequence>
<proteinExistence type="predicted"/>
<name>G2QJW4_THET4</name>
<dbReference type="OMA" id="WIAHHSG"/>